<dbReference type="GO" id="GO:0008168">
    <property type="term" value="F:methyltransferase activity"/>
    <property type="evidence" value="ECO:0007669"/>
    <property type="project" value="UniProtKB-KW"/>
</dbReference>
<evidence type="ECO:0000256" key="2">
    <source>
        <dbReference type="ARBA" id="ARBA00022490"/>
    </source>
</evidence>
<evidence type="ECO:0000256" key="4">
    <source>
        <dbReference type="ARBA" id="ARBA00022679"/>
    </source>
</evidence>
<comment type="function">
    <text evidence="6">Methylates ribosomal protein L11.</text>
</comment>
<evidence type="ECO:0000256" key="5">
    <source>
        <dbReference type="ARBA" id="ARBA00022691"/>
    </source>
</evidence>
<dbReference type="CDD" id="cd02440">
    <property type="entry name" value="AdoMet_MTases"/>
    <property type="match status" value="1"/>
</dbReference>
<dbReference type="SUPFAM" id="SSF53335">
    <property type="entry name" value="S-adenosyl-L-methionine-dependent methyltransferases"/>
    <property type="match status" value="1"/>
</dbReference>
<comment type="subcellular location">
    <subcellularLocation>
        <location evidence="6">Cytoplasm</location>
    </subcellularLocation>
</comment>
<dbReference type="Proteomes" id="UP001446205">
    <property type="component" value="Unassembled WGS sequence"/>
</dbReference>
<comment type="catalytic activity">
    <reaction evidence="6">
        <text>L-lysyl-[protein] + 3 S-adenosyl-L-methionine = N(6),N(6),N(6)-trimethyl-L-lysyl-[protein] + 3 S-adenosyl-L-homocysteine + 3 H(+)</text>
        <dbReference type="Rhea" id="RHEA:54192"/>
        <dbReference type="Rhea" id="RHEA-COMP:9752"/>
        <dbReference type="Rhea" id="RHEA-COMP:13826"/>
        <dbReference type="ChEBI" id="CHEBI:15378"/>
        <dbReference type="ChEBI" id="CHEBI:29969"/>
        <dbReference type="ChEBI" id="CHEBI:57856"/>
        <dbReference type="ChEBI" id="CHEBI:59789"/>
        <dbReference type="ChEBI" id="CHEBI:61961"/>
    </reaction>
</comment>
<comment type="similarity">
    <text evidence="1 6">Belongs to the methyltransferase superfamily. PrmA family.</text>
</comment>
<organism evidence="7 8">
    <name type="scientific">Thermithiobacillus plumbiphilus</name>
    <dbReference type="NCBI Taxonomy" id="1729899"/>
    <lineage>
        <taxon>Bacteria</taxon>
        <taxon>Pseudomonadati</taxon>
        <taxon>Pseudomonadota</taxon>
        <taxon>Acidithiobacillia</taxon>
        <taxon>Acidithiobacillales</taxon>
        <taxon>Thermithiobacillaceae</taxon>
        <taxon>Thermithiobacillus</taxon>
    </lineage>
</organism>
<dbReference type="PANTHER" id="PTHR43648">
    <property type="entry name" value="ELECTRON TRANSFER FLAVOPROTEIN BETA SUBUNIT LYSINE METHYLTRANSFERASE"/>
    <property type="match status" value="1"/>
</dbReference>
<dbReference type="InterPro" id="IPR004498">
    <property type="entry name" value="Ribosomal_PrmA_MeTrfase"/>
</dbReference>
<feature type="binding site" evidence="6">
    <location>
        <position position="148"/>
    </location>
    <ligand>
        <name>S-adenosyl-L-methionine</name>
        <dbReference type="ChEBI" id="CHEBI:59789"/>
    </ligand>
</feature>
<dbReference type="Pfam" id="PF06325">
    <property type="entry name" value="PrmA"/>
    <property type="match status" value="1"/>
</dbReference>
<proteinExistence type="inferred from homology"/>
<feature type="binding site" evidence="6">
    <location>
        <position position="169"/>
    </location>
    <ligand>
        <name>S-adenosyl-L-methionine</name>
        <dbReference type="ChEBI" id="CHEBI:59789"/>
    </ligand>
</feature>
<comment type="caution">
    <text evidence="7">The sequence shown here is derived from an EMBL/GenBank/DDBJ whole genome shotgun (WGS) entry which is preliminary data.</text>
</comment>
<dbReference type="EMBL" id="JBBPCO010000016">
    <property type="protein sequence ID" value="MEK8090786.1"/>
    <property type="molecule type" value="Genomic_DNA"/>
</dbReference>
<dbReference type="GO" id="GO:0005840">
    <property type="term" value="C:ribosome"/>
    <property type="evidence" value="ECO:0007669"/>
    <property type="project" value="UniProtKB-KW"/>
</dbReference>
<evidence type="ECO:0000256" key="6">
    <source>
        <dbReference type="HAMAP-Rule" id="MF_00735"/>
    </source>
</evidence>
<evidence type="ECO:0000313" key="7">
    <source>
        <dbReference type="EMBL" id="MEK8090786.1"/>
    </source>
</evidence>
<dbReference type="RefSeq" id="WP_341371841.1">
    <property type="nucleotide sequence ID" value="NZ_JBBPCO010000016.1"/>
</dbReference>
<dbReference type="HAMAP" id="MF_00735">
    <property type="entry name" value="Methyltr_PrmA"/>
    <property type="match status" value="1"/>
</dbReference>
<dbReference type="InterPro" id="IPR029063">
    <property type="entry name" value="SAM-dependent_MTases_sf"/>
</dbReference>
<keyword evidence="2 6" id="KW-0963">Cytoplasm</keyword>
<keyword evidence="8" id="KW-1185">Reference proteome</keyword>
<feature type="binding site" evidence="6">
    <location>
        <position position="236"/>
    </location>
    <ligand>
        <name>S-adenosyl-L-methionine</name>
        <dbReference type="ChEBI" id="CHEBI:59789"/>
    </ligand>
</feature>
<dbReference type="InterPro" id="IPR050078">
    <property type="entry name" value="Ribosomal_L11_MeTrfase_PrmA"/>
</dbReference>
<keyword evidence="3 6" id="KW-0489">Methyltransferase</keyword>
<evidence type="ECO:0000256" key="3">
    <source>
        <dbReference type="ARBA" id="ARBA00022603"/>
    </source>
</evidence>
<accession>A0ABU9DB84</accession>
<keyword evidence="7" id="KW-0689">Ribosomal protein</keyword>
<feature type="binding site" evidence="6">
    <location>
        <position position="191"/>
    </location>
    <ligand>
        <name>S-adenosyl-L-methionine</name>
        <dbReference type="ChEBI" id="CHEBI:59789"/>
    </ligand>
</feature>
<dbReference type="NCBIfam" id="TIGR00406">
    <property type="entry name" value="prmA"/>
    <property type="match status" value="1"/>
</dbReference>
<reference evidence="7 8" key="1">
    <citation type="submission" date="2024-04" db="EMBL/GenBank/DDBJ databases">
        <authorList>
            <person name="Abashina T."/>
            <person name="Shaikin A."/>
        </authorList>
    </citation>
    <scope>NUCLEOTIDE SEQUENCE [LARGE SCALE GENOMIC DNA]</scope>
    <source>
        <strain evidence="7 8">AAFK</strain>
    </source>
</reference>
<sequence>MSATEGPRQWLQLRLEIGKAEQEALEGALFDCGALAVSLEDAGDEPVFEEGETWTRGILVALFDPAEHQQAEVLACLREAIPGFEGTPSFEILQEQDWVALTQAQFQPRQFGKRLWVLPTWSDAPANAEILLRLDPGQAFGTGAHPTTTLCLEWLDQQVQGGELVLDYGCGSGILAIAALLLGAKEAFGVDTDPVALEVARENARMNGVEDRLWLGLPAEFMAQHGNLEPDLLVANILAGPLRELAPELASHCRPGGQLALSGILAEQADWVAAAYEKSFALVPPVQQEEWIRLEGTRKS</sequence>
<evidence type="ECO:0000313" key="8">
    <source>
        <dbReference type="Proteomes" id="UP001446205"/>
    </source>
</evidence>
<keyword evidence="4 6" id="KW-0808">Transferase</keyword>
<name>A0ABU9DB84_9PROT</name>
<dbReference type="EC" id="2.1.1.-" evidence="6"/>
<evidence type="ECO:0000256" key="1">
    <source>
        <dbReference type="ARBA" id="ARBA00009741"/>
    </source>
</evidence>
<protein>
    <recommendedName>
        <fullName evidence="6">Ribosomal protein L11 methyltransferase</fullName>
        <shortName evidence="6">L11 Mtase</shortName>
        <ecNumber evidence="6">2.1.1.-</ecNumber>
    </recommendedName>
</protein>
<gene>
    <name evidence="6 7" type="primary">prmA</name>
    <name evidence="7" type="ORF">WOB96_13595</name>
</gene>
<keyword evidence="5 6" id="KW-0949">S-adenosyl-L-methionine</keyword>
<dbReference type="Gene3D" id="3.40.50.150">
    <property type="entry name" value="Vaccinia Virus protein VP39"/>
    <property type="match status" value="1"/>
</dbReference>
<dbReference type="PIRSF" id="PIRSF000401">
    <property type="entry name" value="RPL11_MTase"/>
    <property type="match status" value="1"/>
</dbReference>
<keyword evidence="7" id="KW-0687">Ribonucleoprotein</keyword>
<dbReference type="GO" id="GO:0032259">
    <property type="term" value="P:methylation"/>
    <property type="evidence" value="ECO:0007669"/>
    <property type="project" value="UniProtKB-KW"/>
</dbReference>
<dbReference type="PANTHER" id="PTHR43648:SF1">
    <property type="entry name" value="ELECTRON TRANSFER FLAVOPROTEIN BETA SUBUNIT LYSINE METHYLTRANSFERASE"/>
    <property type="match status" value="1"/>
</dbReference>